<organism evidence="1 2">
    <name type="scientific">Artemia franciscana</name>
    <name type="common">Brine shrimp</name>
    <name type="synonym">Artemia sanfranciscana</name>
    <dbReference type="NCBI Taxonomy" id="6661"/>
    <lineage>
        <taxon>Eukaryota</taxon>
        <taxon>Metazoa</taxon>
        <taxon>Ecdysozoa</taxon>
        <taxon>Arthropoda</taxon>
        <taxon>Crustacea</taxon>
        <taxon>Branchiopoda</taxon>
        <taxon>Anostraca</taxon>
        <taxon>Artemiidae</taxon>
        <taxon>Artemia</taxon>
    </lineage>
</organism>
<dbReference type="Proteomes" id="UP001187531">
    <property type="component" value="Unassembled WGS sequence"/>
</dbReference>
<proteinExistence type="predicted"/>
<name>A0AA88HQG6_ARTSF</name>
<dbReference type="AlphaFoldDB" id="A0AA88HQG6"/>
<reference evidence="1" key="1">
    <citation type="submission" date="2023-07" db="EMBL/GenBank/DDBJ databases">
        <title>Chromosome-level genome assembly of Artemia franciscana.</title>
        <authorList>
            <person name="Jo E."/>
        </authorList>
    </citation>
    <scope>NUCLEOTIDE SEQUENCE</scope>
    <source>
        <tissue evidence="1">Whole body</tissue>
    </source>
</reference>
<keyword evidence="2" id="KW-1185">Reference proteome</keyword>
<accession>A0AA88HQG6</accession>
<comment type="caution">
    <text evidence="1">The sequence shown here is derived from an EMBL/GenBank/DDBJ whole genome shotgun (WGS) entry which is preliminary data.</text>
</comment>
<gene>
    <name evidence="1" type="ORF">QYM36_013605</name>
</gene>
<evidence type="ECO:0000313" key="1">
    <source>
        <dbReference type="EMBL" id="KAK2709981.1"/>
    </source>
</evidence>
<protein>
    <submittedName>
        <fullName evidence="1">Uncharacterized protein</fullName>
    </submittedName>
</protein>
<dbReference type="EMBL" id="JAVRJZ010000017">
    <property type="protein sequence ID" value="KAK2709981.1"/>
    <property type="molecule type" value="Genomic_DNA"/>
</dbReference>
<sequence length="143" mass="16563">MVASSFLRHKSSQHITWHSSNNDIVAHLGYILVKRRWRSSVQDTRAYRGAYTESRARSDHTLVGANILLCLSMRRKVTAKKRFNIAKVSFYQAKYEFCLQLQNRFNALPIDAQDPEEIWLQFKTTTAQVATDILGYSHLSRQS</sequence>
<evidence type="ECO:0000313" key="2">
    <source>
        <dbReference type="Proteomes" id="UP001187531"/>
    </source>
</evidence>